<accession>A0A0E4H253</accession>
<evidence type="ECO:0000313" key="3">
    <source>
        <dbReference type="Proteomes" id="UP000199251"/>
    </source>
</evidence>
<dbReference type="PANTHER" id="PTHR33744">
    <property type="entry name" value="CARBOHYDRATE DIACID REGULATOR"/>
    <property type="match status" value="1"/>
</dbReference>
<dbReference type="OrthoDB" id="4534407at2"/>
<gene>
    <name evidence="2" type="primary">pucR</name>
    <name evidence="2" type="ORF">BN1232_05694</name>
</gene>
<evidence type="ECO:0000259" key="1">
    <source>
        <dbReference type="Pfam" id="PF13556"/>
    </source>
</evidence>
<dbReference type="PANTHER" id="PTHR33744:SF7">
    <property type="entry name" value="PUCR FAMILY TRANSCRIPTIONAL REGULATOR"/>
    <property type="match status" value="1"/>
</dbReference>
<dbReference type="RefSeq" id="WP_090607950.1">
    <property type="nucleotide sequence ID" value="NZ_CTEE01000001.1"/>
</dbReference>
<feature type="domain" description="PucR C-terminal helix-turn-helix" evidence="1">
    <location>
        <begin position="324"/>
        <end position="382"/>
    </location>
</feature>
<dbReference type="InterPro" id="IPR051448">
    <property type="entry name" value="CdaR-like_regulators"/>
</dbReference>
<dbReference type="InterPro" id="IPR042070">
    <property type="entry name" value="PucR_C-HTH_sf"/>
</dbReference>
<dbReference type="Proteomes" id="UP000199251">
    <property type="component" value="Unassembled WGS sequence"/>
</dbReference>
<protein>
    <submittedName>
        <fullName evidence="2">Purine catabolism regulatory protein</fullName>
    </submittedName>
</protein>
<dbReference type="STRING" id="141349.BN1232_05694"/>
<reference evidence="2 3" key="1">
    <citation type="submission" date="2015-03" db="EMBL/GenBank/DDBJ databases">
        <authorList>
            <person name="Urmite Genomes"/>
        </authorList>
    </citation>
    <scope>NUCLEOTIDE SEQUENCE [LARGE SCALE GENOMIC DNA]</scope>
    <source>
        <strain evidence="2 3">CSUR P1491</strain>
    </source>
</reference>
<proteinExistence type="predicted"/>
<evidence type="ECO:0000313" key="2">
    <source>
        <dbReference type="EMBL" id="CQD22654.1"/>
    </source>
</evidence>
<organism evidence="2 3">
    <name type="scientific">Mycobacterium lentiflavum</name>
    <dbReference type="NCBI Taxonomy" id="141349"/>
    <lineage>
        <taxon>Bacteria</taxon>
        <taxon>Bacillati</taxon>
        <taxon>Actinomycetota</taxon>
        <taxon>Actinomycetes</taxon>
        <taxon>Mycobacteriales</taxon>
        <taxon>Mycobacteriaceae</taxon>
        <taxon>Mycobacterium</taxon>
        <taxon>Mycobacterium simiae complex</taxon>
    </lineage>
</organism>
<dbReference type="AlphaFoldDB" id="A0A0E4H253"/>
<dbReference type="Gene3D" id="1.10.10.2840">
    <property type="entry name" value="PucR C-terminal helix-turn-helix domain"/>
    <property type="match status" value="1"/>
</dbReference>
<name>A0A0E4H253_MYCLN</name>
<sequence length="403" mass="44428">MGLDDTVQDLADRLGRPLVVLELDLKVAAYSVHDTDKDRVRLAQLLAGSVTPVTESVVNDYRLQSTLRPVWITACQCDGVLIVLALRHEKRLFGYLYYYVDAVDDEALESDKLRLLESAGPEIGTLLALRASDRRHSLGYSKSLLSALLGDSLPERRKAADTLLKEGFIEDVQSYSVILYQSPAPTLKSVAQLAVEATLEFTARSTTVKILGAVLGSEGVVLFPRTVNRTRLDKALSRPGVNRVIAGVGSAKNSLIEAVDSYREAHIACRASHLDPARYGRRVFWDDLGIDRLLLELPLDQITPSQLPAGVQRLLVSRPHGRELTATLENYLATGGEIKRTASRLNIHRSTLYHRLERLRQITGCDIADGLTRMELYAGLRIARLAGFWPTASSERSGSSSDN</sequence>
<dbReference type="InterPro" id="IPR025736">
    <property type="entry name" value="PucR_C-HTH_dom"/>
</dbReference>
<dbReference type="EMBL" id="CTEE01000001">
    <property type="protein sequence ID" value="CQD22654.1"/>
    <property type="molecule type" value="Genomic_DNA"/>
</dbReference>
<dbReference type="Pfam" id="PF13556">
    <property type="entry name" value="HTH_30"/>
    <property type="match status" value="1"/>
</dbReference>